<gene>
    <name evidence="2" type="ORF">FE240_02390</name>
</gene>
<keyword evidence="1" id="KW-1133">Transmembrane helix</keyword>
<evidence type="ECO:0000313" key="3">
    <source>
        <dbReference type="Proteomes" id="UP000594034"/>
    </source>
</evidence>
<name>A0A5J6WRB5_9GAMM</name>
<dbReference type="Proteomes" id="UP000594034">
    <property type="component" value="Chromosome"/>
</dbReference>
<accession>A0A5J6WRB5</accession>
<keyword evidence="1" id="KW-0472">Membrane</keyword>
<dbReference type="RefSeq" id="WP_193003245.1">
    <property type="nucleotide sequence ID" value="NZ_CP040449.1"/>
</dbReference>
<dbReference type="EMBL" id="CP040449">
    <property type="protein sequence ID" value="QFI53656.1"/>
    <property type="molecule type" value="Genomic_DNA"/>
</dbReference>
<feature type="transmembrane region" description="Helical" evidence="1">
    <location>
        <begin position="12"/>
        <end position="30"/>
    </location>
</feature>
<sequence>MEYVQALRDFCGHLITHVVVIAALFGINLLSSSLRYLGRRAHAGLGNRVGGTAFTLFWLPRLCGPPRARNQIETRFDRKR</sequence>
<proteinExistence type="predicted"/>
<evidence type="ECO:0000313" key="2">
    <source>
        <dbReference type="EMBL" id="QFI53656.1"/>
    </source>
</evidence>
<organism evidence="2 3">
    <name type="scientific">Aeromonas simiae</name>
    <dbReference type="NCBI Taxonomy" id="218936"/>
    <lineage>
        <taxon>Bacteria</taxon>
        <taxon>Pseudomonadati</taxon>
        <taxon>Pseudomonadota</taxon>
        <taxon>Gammaproteobacteria</taxon>
        <taxon>Aeromonadales</taxon>
        <taxon>Aeromonadaceae</taxon>
        <taxon>Aeromonas</taxon>
    </lineage>
</organism>
<dbReference type="AlphaFoldDB" id="A0A5J6WRB5"/>
<protein>
    <submittedName>
        <fullName evidence="2">2TM domain-containing protein</fullName>
    </submittedName>
</protein>
<keyword evidence="3" id="KW-1185">Reference proteome</keyword>
<evidence type="ECO:0000256" key="1">
    <source>
        <dbReference type="SAM" id="Phobius"/>
    </source>
</evidence>
<reference evidence="2 3" key="1">
    <citation type="submission" date="2019-05" db="EMBL/GenBank/DDBJ databases">
        <title>OXA-830, a novel chromosomally encoded expanded-spectrum class D beta-lactamase in Aeromonas simiae.</title>
        <authorList>
            <person name="Zhou W."/>
            <person name="Chen Q."/>
        </authorList>
    </citation>
    <scope>NUCLEOTIDE SEQUENCE [LARGE SCALE GENOMIC DNA]</scope>
    <source>
        <strain evidence="2 3">A6</strain>
    </source>
</reference>
<keyword evidence="1" id="KW-0812">Transmembrane</keyword>
<dbReference type="KEGG" id="asim:FE240_02390"/>